<keyword evidence="4" id="KW-0747">Spliceosome</keyword>
<keyword evidence="7" id="KW-0539">Nucleus</keyword>
<dbReference type="SMART" id="SM00651">
    <property type="entry name" value="Sm"/>
    <property type="match status" value="1"/>
</dbReference>
<gene>
    <name evidence="10" type="ORF">PGLA2088_LOCUS33601</name>
</gene>
<dbReference type="InterPro" id="IPR047575">
    <property type="entry name" value="Sm"/>
</dbReference>
<dbReference type="InterPro" id="IPR010920">
    <property type="entry name" value="LSM_dom_sf"/>
</dbReference>
<evidence type="ECO:0000313" key="11">
    <source>
        <dbReference type="Proteomes" id="UP000626109"/>
    </source>
</evidence>
<dbReference type="GO" id="GO:0003723">
    <property type="term" value="F:RNA binding"/>
    <property type="evidence" value="ECO:0007669"/>
    <property type="project" value="UniProtKB-KW"/>
</dbReference>
<evidence type="ECO:0000256" key="2">
    <source>
        <dbReference type="ARBA" id="ARBA00006850"/>
    </source>
</evidence>
<evidence type="ECO:0000256" key="5">
    <source>
        <dbReference type="ARBA" id="ARBA00022884"/>
    </source>
</evidence>
<dbReference type="SUPFAM" id="SSF50182">
    <property type="entry name" value="Sm-like ribonucleoproteins"/>
    <property type="match status" value="1"/>
</dbReference>
<sequence>MSAALIQFRSVEVATARHALWPLSIDERIFIKCRGDREIRGRLHAYDQHLNMVLSEVEEIAYVKEDVPGKDEPEIKAHRRGIEMIFVRGDSVILVSPPLKTA</sequence>
<keyword evidence="5" id="KW-0694">RNA-binding</keyword>
<keyword evidence="6" id="KW-0508">mRNA splicing</keyword>
<name>A0A813KEV5_POLGL</name>
<dbReference type="PROSITE" id="PS52002">
    <property type="entry name" value="SM"/>
    <property type="match status" value="1"/>
</dbReference>
<comment type="similarity">
    <text evidence="2">Belongs to the snRNP Sm proteins family.</text>
</comment>
<protein>
    <recommendedName>
        <fullName evidence="9">Sm domain-containing protein</fullName>
    </recommendedName>
</protein>
<dbReference type="Pfam" id="PF01423">
    <property type="entry name" value="LSM"/>
    <property type="match status" value="1"/>
</dbReference>
<evidence type="ECO:0000256" key="3">
    <source>
        <dbReference type="ARBA" id="ARBA00022664"/>
    </source>
</evidence>
<dbReference type="InterPro" id="IPR001163">
    <property type="entry name" value="Sm_dom_euk/arc"/>
</dbReference>
<dbReference type="InterPro" id="IPR034105">
    <property type="entry name" value="Lsm3"/>
</dbReference>
<dbReference type="GO" id="GO:0120114">
    <property type="term" value="C:Sm-like protein family complex"/>
    <property type="evidence" value="ECO:0007669"/>
    <property type="project" value="UniProtKB-ARBA"/>
</dbReference>
<evidence type="ECO:0000256" key="4">
    <source>
        <dbReference type="ARBA" id="ARBA00022728"/>
    </source>
</evidence>
<reference evidence="10" key="1">
    <citation type="submission" date="2021-02" db="EMBL/GenBank/DDBJ databases">
        <authorList>
            <person name="Dougan E. K."/>
            <person name="Rhodes N."/>
            <person name="Thang M."/>
            <person name="Chan C."/>
        </authorList>
    </citation>
    <scope>NUCLEOTIDE SEQUENCE</scope>
</reference>
<dbReference type="GO" id="GO:0005681">
    <property type="term" value="C:spliceosomal complex"/>
    <property type="evidence" value="ECO:0007669"/>
    <property type="project" value="UniProtKB-KW"/>
</dbReference>
<evidence type="ECO:0000256" key="6">
    <source>
        <dbReference type="ARBA" id="ARBA00023187"/>
    </source>
</evidence>
<dbReference type="GO" id="GO:0000398">
    <property type="term" value="P:mRNA splicing, via spliceosome"/>
    <property type="evidence" value="ECO:0007669"/>
    <property type="project" value="InterPro"/>
</dbReference>
<keyword evidence="8" id="KW-0687">Ribonucleoprotein</keyword>
<evidence type="ECO:0000256" key="1">
    <source>
        <dbReference type="ARBA" id="ARBA00004123"/>
    </source>
</evidence>
<comment type="caution">
    <text evidence="10">The sequence shown here is derived from an EMBL/GenBank/DDBJ whole genome shotgun (WGS) entry which is preliminary data.</text>
</comment>
<dbReference type="Gene3D" id="2.30.30.100">
    <property type="match status" value="1"/>
</dbReference>
<evidence type="ECO:0000256" key="7">
    <source>
        <dbReference type="ARBA" id="ARBA00023242"/>
    </source>
</evidence>
<comment type="subcellular location">
    <subcellularLocation>
        <location evidence="1">Nucleus</location>
    </subcellularLocation>
</comment>
<evidence type="ECO:0000259" key="9">
    <source>
        <dbReference type="PROSITE" id="PS52002"/>
    </source>
</evidence>
<dbReference type="EMBL" id="CAJNNW010030930">
    <property type="protein sequence ID" value="CAE8705242.1"/>
    <property type="molecule type" value="Genomic_DNA"/>
</dbReference>
<accession>A0A813KEV5</accession>
<dbReference type="PANTHER" id="PTHR13110">
    <property type="entry name" value="U6 SNRNA-ASSOCIATED SM-LIKE PROTEIN LSM3"/>
    <property type="match status" value="1"/>
</dbReference>
<evidence type="ECO:0000313" key="10">
    <source>
        <dbReference type="EMBL" id="CAE8705242.1"/>
    </source>
</evidence>
<dbReference type="AlphaFoldDB" id="A0A813KEV5"/>
<evidence type="ECO:0000256" key="8">
    <source>
        <dbReference type="ARBA" id="ARBA00023274"/>
    </source>
</evidence>
<keyword evidence="3" id="KW-0507">mRNA processing</keyword>
<feature type="domain" description="Sm" evidence="9">
    <location>
        <begin position="16"/>
        <end position="101"/>
    </location>
</feature>
<dbReference type="InterPro" id="IPR040002">
    <property type="entry name" value="Sm-like_LSM3"/>
</dbReference>
<organism evidence="10 11">
    <name type="scientific">Polarella glacialis</name>
    <name type="common">Dinoflagellate</name>
    <dbReference type="NCBI Taxonomy" id="89957"/>
    <lineage>
        <taxon>Eukaryota</taxon>
        <taxon>Sar</taxon>
        <taxon>Alveolata</taxon>
        <taxon>Dinophyceae</taxon>
        <taxon>Suessiales</taxon>
        <taxon>Suessiaceae</taxon>
        <taxon>Polarella</taxon>
    </lineage>
</organism>
<proteinExistence type="inferred from homology"/>
<dbReference type="CDD" id="cd01730">
    <property type="entry name" value="LSm3"/>
    <property type="match status" value="1"/>
</dbReference>
<dbReference type="Proteomes" id="UP000626109">
    <property type="component" value="Unassembled WGS sequence"/>
</dbReference>